<dbReference type="SUPFAM" id="SSF46894">
    <property type="entry name" value="C-terminal effector domain of the bipartite response regulators"/>
    <property type="match status" value="1"/>
</dbReference>
<dbReference type="GO" id="GO:0003677">
    <property type="term" value="F:DNA binding"/>
    <property type="evidence" value="ECO:0007669"/>
    <property type="project" value="UniProtKB-KW"/>
</dbReference>
<evidence type="ECO:0000313" key="5">
    <source>
        <dbReference type="EMBL" id="CAL67029.1"/>
    </source>
</evidence>
<dbReference type="CDD" id="cd06170">
    <property type="entry name" value="LuxR_C_like"/>
    <property type="match status" value="1"/>
</dbReference>
<evidence type="ECO:0000256" key="2">
    <source>
        <dbReference type="ARBA" id="ARBA00023125"/>
    </source>
</evidence>
<evidence type="ECO:0000256" key="1">
    <source>
        <dbReference type="ARBA" id="ARBA00023015"/>
    </source>
</evidence>
<dbReference type="EMBL" id="CU207366">
    <property type="protein sequence ID" value="CAL67029.1"/>
    <property type="molecule type" value="Genomic_DNA"/>
</dbReference>
<keyword evidence="1" id="KW-0805">Transcription regulation</keyword>
<dbReference type="PROSITE" id="PS00622">
    <property type="entry name" value="HTH_LUXR_1"/>
    <property type="match status" value="1"/>
</dbReference>
<protein>
    <submittedName>
        <fullName evidence="5">LuxR family transcriptional regulator protein</fullName>
    </submittedName>
</protein>
<dbReference type="InterPro" id="IPR000792">
    <property type="entry name" value="Tscrpt_reg_LuxR_C"/>
</dbReference>
<evidence type="ECO:0000259" key="4">
    <source>
        <dbReference type="PROSITE" id="PS50043"/>
    </source>
</evidence>
<proteinExistence type="predicted"/>
<name>A0M334_CHRFK</name>
<dbReference type="STRING" id="411154.GFO_2064"/>
<accession>A0M334</accession>
<dbReference type="PRINTS" id="PR00038">
    <property type="entry name" value="HTHLUXR"/>
</dbReference>
<evidence type="ECO:0000256" key="3">
    <source>
        <dbReference type="ARBA" id="ARBA00023163"/>
    </source>
</evidence>
<dbReference type="AlphaFoldDB" id="A0M334"/>
<dbReference type="InterPro" id="IPR016032">
    <property type="entry name" value="Sig_transdc_resp-reg_C-effctor"/>
</dbReference>
<dbReference type="InterPro" id="IPR036388">
    <property type="entry name" value="WH-like_DNA-bd_sf"/>
</dbReference>
<dbReference type="Gene3D" id="1.10.10.10">
    <property type="entry name" value="Winged helix-like DNA-binding domain superfamily/Winged helix DNA-binding domain"/>
    <property type="match status" value="1"/>
</dbReference>
<dbReference type="HOGENOM" id="CLU_798684_0_0_10"/>
<dbReference type="PROSITE" id="PS50043">
    <property type="entry name" value="HTH_LUXR_2"/>
    <property type="match status" value="1"/>
</dbReference>
<dbReference type="PANTHER" id="PTHR44688:SF16">
    <property type="entry name" value="DNA-BINDING TRANSCRIPTIONAL ACTIVATOR DEVR_DOSR"/>
    <property type="match status" value="1"/>
</dbReference>
<dbReference type="Pfam" id="PF00196">
    <property type="entry name" value="GerE"/>
    <property type="match status" value="1"/>
</dbReference>
<organism evidence="5 6">
    <name type="scientific">Christiangramia forsetii (strain DSM 17595 / CGMCC 1.15422 / KT0803)</name>
    <name type="common">Gramella forsetii</name>
    <dbReference type="NCBI Taxonomy" id="411154"/>
    <lineage>
        <taxon>Bacteria</taxon>
        <taxon>Pseudomonadati</taxon>
        <taxon>Bacteroidota</taxon>
        <taxon>Flavobacteriia</taxon>
        <taxon>Flavobacteriales</taxon>
        <taxon>Flavobacteriaceae</taxon>
        <taxon>Christiangramia</taxon>
    </lineage>
</organism>
<feature type="domain" description="HTH luxR-type" evidence="4">
    <location>
        <begin position="275"/>
        <end position="340"/>
    </location>
</feature>
<gene>
    <name evidence="5" type="ordered locus">GFO_2064</name>
</gene>
<dbReference type="GO" id="GO:0006355">
    <property type="term" value="P:regulation of DNA-templated transcription"/>
    <property type="evidence" value="ECO:0007669"/>
    <property type="project" value="InterPro"/>
</dbReference>
<dbReference type="RefSeq" id="WP_011709932.1">
    <property type="nucleotide sequence ID" value="NC_008571.1"/>
</dbReference>
<keyword evidence="3" id="KW-0804">Transcription</keyword>
<dbReference type="eggNOG" id="COG2197">
    <property type="taxonomic scope" value="Bacteria"/>
</dbReference>
<dbReference type="PANTHER" id="PTHR44688">
    <property type="entry name" value="DNA-BINDING TRANSCRIPTIONAL ACTIVATOR DEVR_DOSR"/>
    <property type="match status" value="1"/>
</dbReference>
<keyword evidence="2" id="KW-0238">DNA-binding</keyword>
<sequence>MKIINIINCGLKMDKKQLLIVSRDQDLIDTLISQVNANYEITSEKSIHVAYNIALNLLPDTIFFDKTSYNKTSDFRNLKNFKSTHFLAKSFLIVYGRNKDLLIMKKRYKSLIDEYLPEKMKMDHIASIILKNSAPKNFNYWHDCFMGLFNLMAQPIVLLQQNNIIAMNDAFKNTFRIENAEGLKLTDLVNIENKAKVKTSLRNFARGKHMKAVTTTSLLIHHDKLRNAKISFSKLSRNITDQFIMLIDFSGEEYFMDDNIGTHADQVEKCFKENSELTDFSFTKREKEIIGLLCKGYKTKEISDTLFISPKTIEKHRSNIIKRTNSETILESVIYAINHNLVDFPMS</sequence>
<reference evidence="5 6" key="1">
    <citation type="journal article" date="2006" name="Environ. Microbiol.">
        <title>Whole genome analysis of the marine Bacteroidetes'Gramella forsetii' reveals adaptations to degradation of polymeric organic matter.</title>
        <authorList>
            <person name="Bauer M."/>
            <person name="Kube M."/>
            <person name="Teeling H."/>
            <person name="Richter M."/>
            <person name="Lombardot T."/>
            <person name="Allers E."/>
            <person name="Wuerdemann C.A."/>
            <person name="Quast C."/>
            <person name="Kuhl H."/>
            <person name="Knaust F."/>
            <person name="Woebken D."/>
            <person name="Bischof K."/>
            <person name="Mussmann M."/>
            <person name="Choudhuri J.V."/>
            <person name="Meyer F."/>
            <person name="Reinhardt R."/>
            <person name="Amann R.I."/>
            <person name="Gloeckner F.O."/>
        </authorList>
    </citation>
    <scope>NUCLEOTIDE SEQUENCE [LARGE SCALE GENOMIC DNA]</scope>
    <source>
        <strain evidence="5 6">KT0803</strain>
    </source>
</reference>
<dbReference type="KEGG" id="gfo:GFO_2064"/>
<dbReference type="SMART" id="SM00421">
    <property type="entry name" value="HTH_LUXR"/>
    <property type="match status" value="1"/>
</dbReference>
<evidence type="ECO:0000313" key="6">
    <source>
        <dbReference type="Proteomes" id="UP000000755"/>
    </source>
</evidence>
<dbReference type="Proteomes" id="UP000000755">
    <property type="component" value="Chromosome"/>
</dbReference>